<organism evidence="3 4">
    <name type="scientific">Pelagibacterium nitratireducens</name>
    <dbReference type="NCBI Taxonomy" id="1046114"/>
    <lineage>
        <taxon>Bacteria</taxon>
        <taxon>Pseudomonadati</taxon>
        <taxon>Pseudomonadota</taxon>
        <taxon>Alphaproteobacteria</taxon>
        <taxon>Hyphomicrobiales</taxon>
        <taxon>Devosiaceae</taxon>
        <taxon>Pelagibacterium</taxon>
    </lineage>
</organism>
<dbReference type="Pfam" id="PF12697">
    <property type="entry name" value="Abhydrolase_6"/>
    <property type="match status" value="1"/>
</dbReference>
<protein>
    <submittedName>
        <fullName evidence="3">Alpha/beta hydrolase</fullName>
    </submittedName>
</protein>
<dbReference type="Proteomes" id="UP001369958">
    <property type="component" value="Chromosome"/>
</dbReference>
<accession>A0ABZ2I2Q5</accession>
<dbReference type="InterPro" id="IPR029058">
    <property type="entry name" value="AB_hydrolase_fold"/>
</dbReference>
<feature type="domain" description="AB hydrolase-1" evidence="2">
    <location>
        <begin position="25"/>
        <end position="260"/>
    </location>
</feature>
<dbReference type="InterPro" id="IPR000073">
    <property type="entry name" value="AB_hydrolase_1"/>
</dbReference>
<keyword evidence="1 3" id="KW-0378">Hydrolase</keyword>
<dbReference type="Gene3D" id="3.40.50.1820">
    <property type="entry name" value="alpha/beta hydrolase"/>
    <property type="match status" value="1"/>
</dbReference>
<evidence type="ECO:0000313" key="4">
    <source>
        <dbReference type="Proteomes" id="UP001369958"/>
    </source>
</evidence>
<dbReference type="RefSeq" id="WP_338609820.1">
    <property type="nucleotide sequence ID" value="NZ_CP146275.1"/>
</dbReference>
<proteinExistence type="predicted"/>
<sequence>MLYRRIQTRQASIALAETRTDGFPVLFLHGNSSSRDVFVRQLESELASRHRLIALDLAGHGASGDAVDPKAAYTIPGFASTVGEVLDALAIDHLAIVGWSLGGHIGIELLERDPRIAGLMIMGTPPVSRGIFGILRGFQPQFDLTLTTKGRLTHREMDRLARLCFGDMPPSELRDAIARADWRMRKIMGHGLMMGAGVDQKKVVEHSPVPVAVVNGEFEPFARLDYLAGLDYANLWDGQCHVIAGAGHASFLEAPDRFNALLGRFIDDAAGFAVFNEATSLGRRHG</sequence>
<dbReference type="PANTHER" id="PTHR43798:SF31">
    <property type="entry name" value="AB HYDROLASE SUPERFAMILY PROTEIN YCLE"/>
    <property type="match status" value="1"/>
</dbReference>
<evidence type="ECO:0000313" key="3">
    <source>
        <dbReference type="EMBL" id="WWT34096.1"/>
    </source>
</evidence>
<dbReference type="InterPro" id="IPR050266">
    <property type="entry name" value="AB_hydrolase_sf"/>
</dbReference>
<evidence type="ECO:0000259" key="2">
    <source>
        <dbReference type="Pfam" id="PF12697"/>
    </source>
</evidence>
<reference evidence="3 4" key="1">
    <citation type="submission" date="2024-02" db="EMBL/GenBank/DDBJ databases">
        <title>Complete genome sequence of Pelagibacterium nitratireducens ZH15.</title>
        <authorList>
            <person name="Zhao L.H."/>
        </authorList>
    </citation>
    <scope>NUCLEOTIDE SEQUENCE [LARGE SCALE GENOMIC DNA]</scope>
    <source>
        <strain evidence="3 4">ZH15</strain>
    </source>
</reference>
<dbReference type="GO" id="GO:0016787">
    <property type="term" value="F:hydrolase activity"/>
    <property type="evidence" value="ECO:0007669"/>
    <property type="project" value="UniProtKB-KW"/>
</dbReference>
<dbReference type="SUPFAM" id="SSF53474">
    <property type="entry name" value="alpha/beta-Hydrolases"/>
    <property type="match status" value="1"/>
</dbReference>
<keyword evidence="4" id="KW-1185">Reference proteome</keyword>
<gene>
    <name evidence="3" type="ORF">V6617_06435</name>
</gene>
<name>A0ABZ2I2Q5_9HYPH</name>
<dbReference type="PANTHER" id="PTHR43798">
    <property type="entry name" value="MONOACYLGLYCEROL LIPASE"/>
    <property type="match status" value="1"/>
</dbReference>
<dbReference type="EMBL" id="CP146275">
    <property type="protein sequence ID" value="WWT34096.1"/>
    <property type="molecule type" value="Genomic_DNA"/>
</dbReference>
<evidence type="ECO:0000256" key="1">
    <source>
        <dbReference type="ARBA" id="ARBA00022801"/>
    </source>
</evidence>